<dbReference type="EMBL" id="GBXM01096250">
    <property type="protein sequence ID" value="JAH12327.1"/>
    <property type="molecule type" value="Transcribed_RNA"/>
</dbReference>
<sequence>MDYFVRFGPYMMELCPDPSFT</sequence>
<reference evidence="1" key="1">
    <citation type="submission" date="2014-11" db="EMBL/GenBank/DDBJ databases">
        <authorList>
            <person name="Amaro Gonzalez C."/>
        </authorList>
    </citation>
    <scope>NUCLEOTIDE SEQUENCE</scope>
</reference>
<organism evidence="1">
    <name type="scientific">Anguilla anguilla</name>
    <name type="common">European freshwater eel</name>
    <name type="synonym">Muraena anguilla</name>
    <dbReference type="NCBI Taxonomy" id="7936"/>
    <lineage>
        <taxon>Eukaryota</taxon>
        <taxon>Metazoa</taxon>
        <taxon>Chordata</taxon>
        <taxon>Craniata</taxon>
        <taxon>Vertebrata</taxon>
        <taxon>Euteleostomi</taxon>
        <taxon>Actinopterygii</taxon>
        <taxon>Neopterygii</taxon>
        <taxon>Teleostei</taxon>
        <taxon>Anguilliformes</taxon>
        <taxon>Anguillidae</taxon>
        <taxon>Anguilla</taxon>
    </lineage>
</organism>
<proteinExistence type="predicted"/>
<evidence type="ECO:0000313" key="1">
    <source>
        <dbReference type="EMBL" id="JAH12327.1"/>
    </source>
</evidence>
<protein>
    <submittedName>
        <fullName evidence="1">Uncharacterized protein</fullName>
    </submittedName>
</protein>
<reference evidence="1" key="2">
    <citation type="journal article" date="2015" name="Fish Shellfish Immunol.">
        <title>Early steps in the European eel (Anguilla anguilla)-Vibrio vulnificus interaction in the gills: Role of the RtxA13 toxin.</title>
        <authorList>
            <person name="Callol A."/>
            <person name="Pajuelo D."/>
            <person name="Ebbesson L."/>
            <person name="Teles M."/>
            <person name="MacKenzie S."/>
            <person name="Amaro C."/>
        </authorList>
    </citation>
    <scope>NUCLEOTIDE SEQUENCE</scope>
</reference>
<dbReference type="AlphaFoldDB" id="A0A0E9Q742"/>
<accession>A0A0E9Q742</accession>
<name>A0A0E9Q742_ANGAN</name>